<comment type="caution">
    <text evidence="1">The sequence shown here is derived from an EMBL/GenBank/DDBJ whole genome shotgun (WGS) entry which is preliminary data.</text>
</comment>
<sequence>VSDTIKYKFCDNKLIEIYLTQIESEKIYRKKYFLRNNLLEKLEYNIGNFGLGVMKNSLH</sequence>
<gene>
    <name evidence="1" type="ORF">BWK62_10745</name>
</gene>
<accession>A0A246G948</accession>
<evidence type="ECO:0000313" key="1">
    <source>
        <dbReference type="EMBL" id="OWP75930.1"/>
    </source>
</evidence>
<protein>
    <submittedName>
        <fullName evidence="1">Uncharacterized protein</fullName>
    </submittedName>
</protein>
<proteinExistence type="predicted"/>
<dbReference type="EMBL" id="MTCY01000033">
    <property type="protein sequence ID" value="OWP75930.1"/>
    <property type="molecule type" value="Genomic_DNA"/>
</dbReference>
<dbReference type="Proteomes" id="UP000198034">
    <property type="component" value="Unassembled WGS sequence"/>
</dbReference>
<reference evidence="1 2" key="1">
    <citation type="journal article" date="2017" name="Infect. Genet. Evol.">
        <title>Comparative genome analysis of fish pathogen Flavobacterium columnare reveals extensive sequence diversity within the species.</title>
        <authorList>
            <person name="Kayansamruaj P."/>
            <person name="Dong H.T."/>
            <person name="Hirono I."/>
            <person name="Kondo H."/>
            <person name="Senapin S."/>
            <person name="Rodkhum C."/>
        </authorList>
    </citation>
    <scope>NUCLEOTIDE SEQUENCE [LARGE SCALE GENOMIC DNA]</scope>
    <source>
        <strain evidence="1 2">1214</strain>
    </source>
</reference>
<feature type="non-terminal residue" evidence="1">
    <location>
        <position position="1"/>
    </location>
</feature>
<evidence type="ECO:0000313" key="2">
    <source>
        <dbReference type="Proteomes" id="UP000198034"/>
    </source>
</evidence>
<organism evidence="1 2">
    <name type="scientific">Flavobacterium columnare</name>
    <dbReference type="NCBI Taxonomy" id="996"/>
    <lineage>
        <taxon>Bacteria</taxon>
        <taxon>Pseudomonadati</taxon>
        <taxon>Bacteroidota</taxon>
        <taxon>Flavobacteriia</taxon>
        <taxon>Flavobacteriales</taxon>
        <taxon>Flavobacteriaceae</taxon>
        <taxon>Flavobacterium</taxon>
    </lineage>
</organism>
<dbReference type="AlphaFoldDB" id="A0A246G948"/>
<name>A0A246G948_9FLAO</name>